<gene>
    <name evidence="1" type="ORF">MSAN_01126500</name>
</gene>
<dbReference type="Proteomes" id="UP000623467">
    <property type="component" value="Unassembled WGS sequence"/>
</dbReference>
<comment type="caution">
    <text evidence="1">The sequence shown here is derived from an EMBL/GenBank/DDBJ whole genome shotgun (WGS) entry which is preliminary data.</text>
</comment>
<reference evidence="1" key="1">
    <citation type="submission" date="2020-05" db="EMBL/GenBank/DDBJ databases">
        <title>Mycena genomes resolve the evolution of fungal bioluminescence.</title>
        <authorList>
            <person name="Tsai I.J."/>
        </authorList>
    </citation>
    <scope>NUCLEOTIDE SEQUENCE</scope>
    <source>
        <strain evidence="1">160909Yilan</strain>
    </source>
</reference>
<evidence type="ECO:0000313" key="2">
    <source>
        <dbReference type="Proteomes" id="UP000623467"/>
    </source>
</evidence>
<protein>
    <submittedName>
        <fullName evidence="1">Uncharacterized protein</fullName>
    </submittedName>
</protein>
<evidence type="ECO:0000313" key="1">
    <source>
        <dbReference type="EMBL" id="KAF7360964.1"/>
    </source>
</evidence>
<sequence length="294" mass="32073">MSTSLHLTMNDLEHDCPRITLVVSGCVRRFHRSGMQVIVLGRTPTWRQAERTKKNHKDFRCPGNRPRRYITREIDGAELYKKRVVDVSSPHSKLRLEPSLFTSLKMVNSVAIVLAAMLSTVSAATTCSPPAASGVSINSTMLSNGVDGPAGPYEITAIPSNPSTFAPQVLWVSPLSTGPWTLTPDGDLYLLTHSEFPGLFLTSIFSATVLEMDTRQASDALLNLQLFNITCTTCPSDGFANDCTFSNLPLPKSSGQNTLNCILNQRNAALGNETYTDECNSGVAAYSLKLDYHL</sequence>
<keyword evidence="2" id="KW-1185">Reference proteome</keyword>
<dbReference type="AlphaFoldDB" id="A0A8H6YMD9"/>
<accession>A0A8H6YMD9</accession>
<dbReference type="EMBL" id="JACAZH010000008">
    <property type="protein sequence ID" value="KAF7360964.1"/>
    <property type="molecule type" value="Genomic_DNA"/>
</dbReference>
<name>A0A8H6YMD9_9AGAR</name>
<dbReference type="OrthoDB" id="2961086at2759"/>
<organism evidence="1 2">
    <name type="scientific">Mycena sanguinolenta</name>
    <dbReference type="NCBI Taxonomy" id="230812"/>
    <lineage>
        <taxon>Eukaryota</taxon>
        <taxon>Fungi</taxon>
        <taxon>Dikarya</taxon>
        <taxon>Basidiomycota</taxon>
        <taxon>Agaricomycotina</taxon>
        <taxon>Agaricomycetes</taxon>
        <taxon>Agaricomycetidae</taxon>
        <taxon>Agaricales</taxon>
        <taxon>Marasmiineae</taxon>
        <taxon>Mycenaceae</taxon>
        <taxon>Mycena</taxon>
    </lineage>
</organism>
<proteinExistence type="predicted"/>